<dbReference type="HOGENOM" id="CLU_3147872_0_0_2"/>
<protein>
    <submittedName>
        <fullName evidence="2">Uncharacterized protein</fullName>
    </submittedName>
</protein>
<gene>
    <name evidence="2" type="ordered locus">Hmuk_2610</name>
</gene>
<proteinExistence type="predicted"/>
<dbReference type="KEGG" id="hmu:Hmuk_2610"/>
<dbReference type="GeneID" id="59369158"/>
<dbReference type="STRING" id="485914.Hmuk_2610"/>
<organism evidence="2 3">
    <name type="scientific">Halomicrobium mukohataei (strain ATCC 700874 / DSM 12286 / JCM 9738 / NCIMB 13541)</name>
    <name type="common">Haloarcula mukohataei</name>
    <dbReference type="NCBI Taxonomy" id="485914"/>
    <lineage>
        <taxon>Archaea</taxon>
        <taxon>Methanobacteriati</taxon>
        <taxon>Methanobacteriota</taxon>
        <taxon>Stenosarchaea group</taxon>
        <taxon>Halobacteria</taxon>
        <taxon>Halobacteriales</taxon>
        <taxon>Haloarculaceae</taxon>
        <taxon>Halomicrobium</taxon>
    </lineage>
</organism>
<keyword evidence="3" id="KW-1185">Reference proteome</keyword>
<reference evidence="2 3" key="1">
    <citation type="journal article" date="2009" name="Stand. Genomic Sci.">
        <title>Complete genome sequence of Halomicrobium mukohataei type strain (arg-2).</title>
        <authorList>
            <person name="Tindall B.J."/>
            <person name="Schneider S."/>
            <person name="Lapidus A."/>
            <person name="Copeland A."/>
            <person name="Glavina Del Rio T."/>
            <person name="Nolan M."/>
            <person name="Lucas S."/>
            <person name="Chen F."/>
            <person name="Tice H."/>
            <person name="Cheng J.F."/>
            <person name="Saunders E."/>
            <person name="Bruce D."/>
            <person name="Goodwin L."/>
            <person name="Pitluck S."/>
            <person name="Mikhailova N."/>
            <person name="Pati A."/>
            <person name="Ivanova N."/>
            <person name="Mavrommatis K."/>
            <person name="Chen A."/>
            <person name="Palaniappan K."/>
            <person name="Chain P."/>
            <person name="Land M."/>
            <person name="Hauser L."/>
            <person name="Chang Y.J."/>
            <person name="Jeffries C.D."/>
            <person name="Brettin T."/>
            <person name="Han C."/>
            <person name="Rohde M."/>
            <person name="Goker M."/>
            <person name="Bristow J."/>
            <person name="Eisen J.A."/>
            <person name="Markowitz V."/>
            <person name="Hugenholtz P."/>
            <person name="Klenk H.P."/>
            <person name="Kyrpides N.C."/>
            <person name="Detter J.C."/>
        </authorList>
    </citation>
    <scope>NUCLEOTIDE SEQUENCE [LARGE SCALE GENOMIC DNA]</scope>
    <source>
        <strain evidence="3">ATCC 700874 / DSM 12286 / JCM 9738 / NCIMB 13541</strain>
    </source>
</reference>
<feature type="region of interest" description="Disordered" evidence="1">
    <location>
        <begin position="1"/>
        <end position="23"/>
    </location>
</feature>
<dbReference type="RefSeq" id="WP_015763558.1">
    <property type="nucleotide sequence ID" value="NC_013202.1"/>
</dbReference>
<evidence type="ECO:0000313" key="2">
    <source>
        <dbReference type="EMBL" id="ACV48716.1"/>
    </source>
</evidence>
<dbReference type="Proteomes" id="UP000001746">
    <property type="component" value="Chromosome"/>
</dbReference>
<dbReference type="AlphaFoldDB" id="C7NZE8"/>
<sequence>MDPIPGGECQRSDDEAESDDGTCDRCGRELEWTLDPDGVQRRECPHCD</sequence>
<dbReference type="OrthoDB" id="275102at2157"/>
<evidence type="ECO:0000256" key="1">
    <source>
        <dbReference type="SAM" id="MobiDB-lite"/>
    </source>
</evidence>
<evidence type="ECO:0000313" key="3">
    <source>
        <dbReference type="Proteomes" id="UP000001746"/>
    </source>
</evidence>
<name>C7NZE8_HALMD</name>
<accession>C7NZE8</accession>
<dbReference type="EMBL" id="CP001688">
    <property type="protein sequence ID" value="ACV48716.1"/>
    <property type="molecule type" value="Genomic_DNA"/>
</dbReference>